<dbReference type="GeneID" id="66127100"/>
<name>A0AAN6I542_PICAN</name>
<dbReference type="RefSeq" id="XP_043059302.1">
    <property type="nucleotide sequence ID" value="XM_043203593.1"/>
</dbReference>
<evidence type="ECO:0000259" key="2">
    <source>
        <dbReference type="PROSITE" id="PS00028"/>
    </source>
</evidence>
<dbReference type="AlphaFoldDB" id="A0AAN6I542"/>
<proteinExistence type="predicted"/>
<dbReference type="PANTHER" id="PTHR21354">
    <property type="entry name" value="ZINC FINGER PROTEIN 511"/>
    <property type="match status" value="1"/>
</dbReference>
<accession>A0AAN6I542</accession>
<organism evidence="3 4">
    <name type="scientific">Pichia angusta</name>
    <name type="common">Yeast</name>
    <name type="synonym">Hansenula polymorpha</name>
    <dbReference type="NCBI Taxonomy" id="870730"/>
    <lineage>
        <taxon>Eukaryota</taxon>
        <taxon>Fungi</taxon>
        <taxon>Dikarya</taxon>
        <taxon>Ascomycota</taxon>
        <taxon>Saccharomycotina</taxon>
        <taxon>Pichiomycetes</taxon>
        <taxon>Pichiales</taxon>
        <taxon>Pichiaceae</taxon>
        <taxon>Ogataea</taxon>
    </lineage>
</organism>
<dbReference type="EMBL" id="JAHLUX010000006">
    <property type="protein sequence ID" value="KAG7818048.1"/>
    <property type="molecule type" value="Genomic_DNA"/>
</dbReference>
<reference evidence="3" key="1">
    <citation type="journal article" date="2021" name="G3 (Bethesda)">
        <title>Genomic diversity, chromosomal rearrangements, and interspecies hybridization in the ogataea polymorpha species complex.</title>
        <authorList>
            <person name="Hanson S.J."/>
            <person name="Cinneide E.O."/>
            <person name="Salzberg L.I."/>
            <person name="Wolfe K.H."/>
            <person name="McGowan J."/>
            <person name="Fitzpatrick D.A."/>
            <person name="Matlin K."/>
        </authorList>
    </citation>
    <scope>NUCLEOTIDE SEQUENCE</scope>
    <source>
        <strain evidence="3">61-244</strain>
    </source>
</reference>
<protein>
    <recommendedName>
        <fullName evidence="2">C2H2-type domain-containing protein</fullName>
    </recommendedName>
</protein>
<evidence type="ECO:0000256" key="1">
    <source>
        <dbReference type="SAM" id="MobiDB-lite"/>
    </source>
</evidence>
<dbReference type="InterPro" id="IPR039258">
    <property type="entry name" value="ZNF511"/>
</dbReference>
<evidence type="ECO:0000313" key="4">
    <source>
        <dbReference type="Proteomes" id="UP001196530"/>
    </source>
</evidence>
<dbReference type="InterPro" id="IPR013087">
    <property type="entry name" value="Znf_C2H2_type"/>
</dbReference>
<sequence>MPKRFFDESDEETKSSEDSRLNSLTVPAQNFNEKACGIPSSCPGNAQYLDTQESHEPQFRHYHQSVCSVCHALLENSHVLELHLNELHSSFFKSRLDKGALVFECLNGHCSEVFSTVEGRKQHMISCHDYPQDFDFTALLLGHPPTSRNC</sequence>
<feature type="domain" description="C2H2-type" evidence="2">
    <location>
        <begin position="105"/>
        <end position="128"/>
    </location>
</feature>
<dbReference type="PROSITE" id="PS00028">
    <property type="entry name" value="ZINC_FINGER_C2H2_1"/>
    <property type="match status" value="1"/>
</dbReference>
<gene>
    <name evidence="3" type="ORF">KL928_003049</name>
</gene>
<dbReference type="SMART" id="SM00355">
    <property type="entry name" value="ZnF_C2H2"/>
    <property type="match status" value="2"/>
</dbReference>
<evidence type="ECO:0000313" key="3">
    <source>
        <dbReference type="EMBL" id="KAG7818048.1"/>
    </source>
</evidence>
<feature type="region of interest" description="Disordered" evidence="1">
    <location>
        <begin position="1"/>
        <end position="20"/>
    </location>
</feature>
<dbReference type="Proteomes" id="UP001196530">
    <property type="component" value="Unassembled WGS sequence"/>
</dbReference>
<comment type="caution">
    <text evidence="3">The sequence shown here is derived from an EMBL/GenBank/DDBJ whole genome shotgun (WGS) entry which is preliminary data.</text>
</comment>
<dbReference type="PANTHER" id="PTHR21354:SF0">
    <property type="entry name" value="ZINC FINGER PROTEIN 511"/>
    <property type="match status" value="1"/>
</dbReference>